<proteinExistence type="predicted"/>
<dbReference type="PANTHER" id="PTHR44329">
    <property type="entry name" value="SERINE/THREONINE-PROTEIN KINASE TNNI3K-RELATED"/>
    <property type="match status" value="1"/>
</dbReference>
<dbReference type="Pfam" id="PF07714">
    <property type="entry name" value="PK_Tyr_Ser-Thr"/>
    <property type="match status" value="1"/>
</dbReference>
<sequence length="526" mass="59550">MVSPSPLELLRQDASTLEQLAPKPHQLMMKHVLELSVRVGEGLLRLKEGRPPTPTDTVAKTFHQVVTGLVIFAATFAKTDRFVFHLASMRRMFWDLKALGVKLDFVVQEGGLKKDQVRDPQWTNGEWTWQKQLQADRDAEEAELSAKAAKNALPFARNMMPHEPMEALTLLKFEIDFFKAENSTKHVNSMKKVFFSVVRSSNGRVAKIPEWYIPPYALSYSREKGIEGSVGTSYHGVWVDRKPSEGLKSEEGQITVAHKVVVKRMYIHADAIEFFRKEVELWFNLKHDNILKLYGASHCSRPAILVSEEATNGSLVNYVHHHQLKGKDMWNLFLQAAQGLKYLHDNRLVHGNLKSSNILVSGDGQVKLADFGLGILALQNQMVQDEVVEERRRREDEKRSHLGLTKKRAVQEVKKLEDMGWRAPTCRKKKQFGRPSFQDDVYSFGLCLLDAFVPSQYSSVGGNMDGKASQSRVGDLEFDPLSESLKRAIPVDVWELVSEMCQPSPIKRMPLSTAISRIQTKASAQS</sequence>
<organism evidence="2 3">
    <name type="scientific">Phytophthora boehmeriae</name>
    <dbReference type="NCBI Taxonomy" id="109152"/>
    <lineage>
        <taxon>Eukaryota</taxon>
        <taxon>Sar</taxon>
        <taxon>Stramenopiles</taxon>
        <taxon>Oomycota</taxon>
        <taxon>Peronosporomycetes</taxon>
        <taxon>Peronosporales</taxon>
        <taxon>Peronosporaceae</taxon>
        <taxon>Phytophthora</taxon>
    </lineage>
</organism>
<dbReference type="InterPro" id="IPR051681">
    <property type="entry name" value="Ser/Thr_Kinases-Pseudokinases"/>
</dbReference>
<dbReference type="Proteomes" id="UP000693981">
    <property type="component" value="Unassembled WGS sequence"/>
</dbReference>
<dbReference type="AlphaFoldDB" id="A0A8T1VQD5"/>
<gene>
    <name evidence="2" type="ORF">PHYBOEH_010487</name>
</gene>
<comment type="caution">
    <text evidence="2">The sequence shown here is derived from an EMBL/GenBank/DDBJ whole genome shotgun (WGS) entry which is preliminary data.</text>
</comment>
<keyword evidence="3" id="KW-1185">Reference proteome</keyword>
<dbReference type="EMBL" id="JAGDFL010000719">
    <property type="protein sequence ID" value="KAG7382389.1"/>
    <property type="molecule type" value="Genomic_DNA"/>
</dbReference>
<name>A0A8T1VQD5_9STRA</name>
<protein>
    <recommendedName>
        <fullName evidence="1">Protein kinase domain-containing protein</fullName>
    </recommendedName>
</protein>
<dbReference type="PANTHER" id="PTHR44329:SF214">
    <property type="entry name" value="PROTEIN KINASE DOMAIN-CONTAINING PROTEIN"/>
    <property type="match status" value="1"/>
</dbReference>
<dbReference type="GO" id="GO:0005524">
    <property type="term" value="F:ATP binding"/>
    <property type="evidence" value="ECO:0007669"/>
    <property type="project" value="InterPro"/>
</dbReference>
<dbReference type="OrthoDB" id="4062651at2759"/>
<dbReference type="GO" id="GO:0004674">
    <property type="term" value="F:protein serine/threonine kinase activity"/>
    <property type="evidence" value="ECO:0007669"/>
    <property type="project" value="TreeGrafter"/>
</dbReference>
<feature type="domain" description="Protein kinase" evidence="1">
    <location>
        <begin position="216"/>
        <end position="526"/>
    </location>
</feature>
<dbReference type="InterPro" id="IPR000719">
    <property type="entry name" value="Prot_kinase_dom"/>
</dbReference>
<evidence type="ECO:0000313" key="2">
    <source>
        <dbReference type="EMBL" id="KAG7382389.1"/>
    </source>
</evidence>
<accession>A0A8T1VQD5</accession>
<evidence type="ECO:0000259" key="1">
    <source>
        <dbReference type="PROSITE" id="PS50011"/>
    </source>
</evidence>
<dbReference type="InterPro" id="IPR001245">
    <property type="entry name" value="Ser-Thr/Tyr_kinase_cat_dom"/>
</dbReference>
<evidence type="ECO:0000313" key="3">
    <source>
        <dbReference type="Proteomes" id="UP000693981"/>
    </source>
</evidence>
<dbReference type="PROSITE" id="PS50011">
    <property type="entry name" value="PROTEIN_KINASE_DOM"/>
    <property type="match status" value="1"/>
</dbReference>
<reference evidence="2" key="1">
    <citation type="submission" date="2021-02" db="EMBL/GenBank/DDBJ databases">
        <authorList>
            <person name="Palmer J.M."/>
        </authorList>
    </citation>
    <scope>NUCLEOTIDE SEQUENCE</scope>
    <source>
        <strain evidence="2">SCRP23</strain>
    </source>
</reference>